<gene>
    <name evidence="1" type="ORF">RIF29_42084</name>
</gene>
<keyword evidence="2" id="KW-1185">Reference proteome</keyword>
<dbReference type="Proteomes" id="UP001372338">
    <property type="component" value="Unassembled WGS sequence"/>
</dbReference>
<accession>A0AAN9EC98</accession>
<name>A0AAN9EC98_CROPI</name>
<organism evidence="1 2">
    <name type="scientific">Crotalaria pallida</name>
    <name type="common">Smooth rattlebox</name>
    <name type="synonym">Crotalaria striata</name>
    <dbReference type="NCBI Taxonomy" id="3830"/>
    <lineage>
        <taxon>Eukaryota</taxon>
        <taxon>Viridiplantae</taxon>
        <taxon>Streptophyta</taxon>
        <taxon>Embryophyta</taxon>
        <taxon>Tracheophyta</taxon>
        <taxon>Spermatophyta</taxon>
        <taxon>Magnoliopsida</taxon>
        <taxon>eudicotyledons</taxon>
        <taxon>Gunneridae</taxon>
        <taxon>Pentapetalae</taxon>
        <taxon>rosids</taxon>
        <taxon>fabids</taxon>
        <taxon>Fabales</taxon>
        <taxon>Fabaceae</taxon>
        <taxon>Papilionoideae</taxon>
        <taxon>50 kb inversion clade</taxon>
        <taxon>genistoids sensu lato</taxon>
        <taxon>core genistoids</taxon>
        <taxon>Crotalarieae</taxon>
        <taxon>Crotalaria</taxon>
    </lineage>
</organism>
<protein>
    <submittedName>
        <fullName evidence="1">Uncharacterized protein</fullName>
    </submittedName>
</protein>
<reference evidence="1 2" key="1">
    <citation type="submission" date="2024-01" db="EMBL/GenBank/DDBJ databases">
        <title>The genomes of 5 underutilized Papilionoideae crops provide insights into root nodulation and disease resistanc.</title>
        <authorList>
            <person name="Yuan L."/>
        </authorList>
    </citation>
    <scope>NUCLEOTIDE SEQUENCE [LARGE SCALE GENOMIC DNA]</scope>
    <source>
        <strain evidence="1">ZHUSHIDOU_FW_LH</strain>
        <tissue evidence="1">Leaf</tissue>
    </source>
</reference>
<evidence type="ECO:0000313" key="2">
    <source>
        <dbReference type="Proteomes" id="UP001372338"/>
    </source>
</evidence>
<evidence type="ECO:0000313" key="1">
    <source>
        <dbReference type="EMBL" id="KAK7247207.1"/>
    </source>
</evidence>
<sequence length="86" mass="10127">MQSNFGAKNPFSTSFIYFSVLILTRVRPNYYIISLRKILHRVLITKQLRVALSSFSSFFIRNPFNVQTFPPKNIKNTKHMLCRLDT</sequence>
<proteinExistence type="predicted"/>
<comment type="caution">
    <text evidence="1">The sequence shown here is derived from an EMBL/GenBank/DDBJ whole genome shotgun (WGS) entry which is preliminary data.</text>
</comment>
<dbReference type="EMBL" id="JAYWIO010000008">
    <property type="protein sequence ID" value="KAK7247207.1"/>
    <property type="molecule type" value="Genomic_DNA"/>
</dbReference>
<dbReference type="AlphaFoldDB" id="A0AAN9EC98"/>